<dbReference type="SUPFAM" id="SSF81383">
    <property type="entry name" value="F-box domain"/>
    <property type="match status" value="1"/>
</dbReference>
<keyword evidence="2" id="KW-1185">Reference proteome</keyword>
<evidence type="ECO:0000313" key="2">
    <source>
        <dbReference type="Proteomes" id="UP000807716"/>
    </source>
</evidence>
<protein>
    <recommendedName>
        <fullName evidence="3">F-box domain-containing protein</fullName>
    </recommendedName>
</protein>
<accession>A0A9P6Q5R9</accession>
<reference evidence="1" key="1">
    <citation type="journal article" date="2020" name="Fungal Divers.">
        <title>Resolving the Mortierellaceae phylogeny through synthesis of multi-gene phylogenetics and phylogenomics.</title>
        <authorList>
            <person name="Vandepol N."/>
            <person name="Liber J."/>
            <person name="Desiro A."/>
            <person name="Na H."/>
            <person name="Kennedy M."/>
            <person name="Barry K."/>
            <person name="Grigoriev I.V."/>
            <person name="Miller A.N."/>
            <person name="O'Donnell K."/>
            <person name="Stajich J.E."/>
            <person name="Bonito G."/>
        </authorList>
    </citation>
    <scope>NUCLEOTIDE SEQUENCE</scope>
    <source>
        <strain evidence="1">BC1065</strain>
    </source>
</reference>
<comment type="caution">
    <text evidence="1">The sequence shown here is derived from an EMBL/GenBank/DDBJ whole genome shotgun (WGS) entry which is preliminary data.</text>
</comment>
<dbReference type="OrthoDB" id="2354556at2759"/>
<organism evidence="1 2">
    <name type="scientific">Actinomortierella ambigua</name>
    <dbReference type="NCBI Taxonomy" id="1343610"/>
    <lineage>
        <taxon>Eukaryota</taxon>
        <taxon>Fungi</taxon>
        <taxon>Fungi incertae sedis</taxon>
        <taxon>Mucoromycota</taxon>
        <taxon>Mortierellomycotina</taxon>
        <taxon>Mortierellomycetes</taxon>
        <taxon>Mortierellales</taxon>
        <taxon>Mortierellaceae</taxon>
        <taxon>Actinomortierella</taxon>
    </lineage>
</organism>
<proteinExistence type="predicted"/>
<dbReference type="AlphaFoldDB" id="A0A9P6Q5R9"/>
<sequence length="185" mass="20640">MDIPELATMVAQHLEASDLRSCALVRRTWYDNFNPFVWSTFVLNDVPAFEPSCYLLSSPMLSPSSPTLSIPPATMSHLECKAHPRCCKVNAVHKNADLIRHLIVRYVGPDCHPEEFYALFIEKCCSLQSLSFLVDGVYQEYTASLLRANPRICRQVSHFLLPEVTGPSSSAQGLQTRVLTIGGAR</sequence>
<dbReference type="EMBL" id="JAAAJB010000246">
    <property type="protein sequence ID" value="KAG0260513.1"/>
    <property type="molecule type" value="Genomic_DNA"/>
</dbReference>
<name>A0A9P6Q5R9_9FUNG</name>
<dbReference type="Proteomes" id="UP000807716">
    <property type="component" value="Unassembled WGS sequence"/>
</dbReference>
<evidence type="ECO:0000313" key="1">
    <source>
        <dbReference type="EMBL" id="KAG0260513.1"/>
    </source>
</evidence>
<evidence type="ECO:0008006" key="3">
    <source>
        <dbReference type="Google" id="ProtNLM"/>
    </source>
</evidence>
<gene>
    <name evidence="1" type="ORF">DFQ27_003495</name>
</gene>
<dbReference type="InterPro" id="IPR036047">
    <property type="entry name" value="F-box-like_dom_sf"/>
</dbReference>